<dbReference type="AlphaFoldDB" id="A0A4C1ZFJ5"/>
<evidence type="ECO:0000313" key="1">
    <source>
        <dbReference type="EMBL" id="GBP85387.1"/>
    </source>
</evidence>
<name>A0A4C1ZFJ5_EUMVA</name>
<reference evidence="1 2" key="1">
    <citation type="journal article" date="2019" name="Commun. Biol.">
        <title>The bagworm genome reveals a unique fibroin gene that provides high tensile strength.</title>
        <authorList>
            <person name="Kono N."/>
            <person name="Nakamura H."/>
            <person name="Ohtoshi R."/>
            <person name="Tomita M."/>
            <person name="Numata K."/>
            <person name="Arakawa K."/>
        </authorList>
    </citation>
    <scope>NUCLEOTIDE SEQUENCE [LARGE SCALE GENOMIC DNA]</scope>
</reference>
<dbReference type="Proteomes" id="UP000299102">
    <property type="component" value="Unassembled WGS sequence"/>
</dbReference>
<protein>
    <submittedName>
        <fullName evidence="1">Uncharacterized protein</fullName>
    </submittedName>
</protein>
<sequence length="153" mass="17219">MEGSGSPELSFSERKLLLHASIPCLNDDHMFQSEDFFQNTLSSEINHRISSSSLTIYSILELKGQNRVWSHITTLGQSNDFTIPRSSTSSVLYLRYLRGLSLRAHIAGDGRPTDEWTSTAVDTSVCEKQNSSIARGLKIKDVNVKNYIEFVYN</sequence>
<gene>
    <name evidence="1" type="ORF">EVAR_62967_1</name>
</gene>
<evidence type="ECO:0000313" key="2">
    <source>
        <dbReference type="Proteomes" id="UP000299102"/>
    </source>
</evidence>
<accession>A0A4C1ZFJ5</accession>
<keyword evidence="2" id="KW-1185">Reference proteome</keyword>
<dbReference type="EMBL" id="BGZK01001733">
    <property type="protein sequence ID" value="GBP85387.1"/>
    <property type="molecule type" value="Genomic_DNA"/>
</dbReference>
<organism evidence="1 2">
    <name type="scientific">Eumeta variegata</name>
    <name type="common">Bagworm moth</name>
    <name type="synonym">Eumeta japonica</name>
    <dbReference type="NCBI Taxonomy" id="151549"/>
    <lineage>
        <taxon>Eukaryota</taxon>
        <taxon>Metazoa</taxon>
        <taxon>Ecdysozoa</taxon>
        <taxon>Arthropoda</taxon>
        <taxon>Hexapoda</taxon>
        <taxon>Insecta</taxon>
        <taxon>Pterygota</taxon>
        <taxon>Neoptera</taxon>
        <taxon>Endopterygota</taxon>
        <taxon>Lepidoptera</taxon>
        <taxon>Glossata</taxon>
        <taxon>Ditrysia</taxon>
        <taxon>Tineoidea</taxon>
        <taxon>Psychidae</taxon>
        <taxon>Oiketicinae</taxon>
        <taxon>Eumeta</taxon>
    </lineage>
</organism>
<proteinExistence type="predicted"/>
<comment type="caution">
    <text evidence="1">The sequence shown here is derived from an EMBL/GenBank/DDBJ whole genome shotgun (WGS) entry which is preliminary data.</text>
</comment>